<dbReference type="AlphaFoldDB" id="A0A8H3ZUP0"/>
<dbReference type="Proteomes" id="UP000434172">
    <property type="component" value="Unassembled WGS sequence"/>
</dbReference>
<organism evidence="2 3">
    <name type="scientific">Colletotrichum asianum</name>
    <dbReference type="NCBI Taxonomy" id="702518"/>
    <lineage>
        <taxon>Eukaryota</taxon>
        <taxon>Fungi</taxon>
        <taxon>Dikarya</taxon>
        <taxon>Ascomycota</taxon>
        <taxon>Pezizomycotina</taxon>
        <taxon>Sordariomycetes</taxon>
        <taxon>Hypocreomycetidae</taxon>
        <taxon>Glomerellales</taxon>
        <taxon>Glomerellaceae</taxon>
        <taxon>Colletotrichum</taxon>
        <taxon>Colletotrichum gloeosporioides species complex</taxon>
    </lineage>
</organism>
<feature type="transmembrane region" description="Helical" evidence="1">
    <location>
        <begin position="77"/>
        <end position="101"/>
    </location>
</feature>
<keyword evidence="1" id="KW-1133">Transmembrane helix</keyword>
<keyword evidence="1" id="KW-0812">Transmembrane</keyword>
<proteinExistence type="predicted"/>
<evidence type="ECO:0000313" key="2">
    <source>
        <dbReference type="EMBL" id="KAF0327176.1"/>
    </source>
</evidence>
<dbReference type="EMBL" id="WOWK01000025">
    <property type="protein sequence ID" value="KAF0327176.1"/>
    <property type="molecule type" value="Genomic_DNA"/>
</dbReference>
<protein>
    <submittedName>
        <fullName evidence="2">Uncharacterized protein</fullName>
    </submittedName>
</protein>
<evidence type="ECO:0000313" key="3">
    <source>
        <dbReference type="Proteomes" id="UP000434172"/>
    </source>
</evidence>
<keyword evidence="3" id="KW-1185">Reference proteome</keyword>
<sequence length="810" mass="87999">MIEVTVGYVAGFIAAAIVVAQMFCPTAIALILAGFLRDTETVATWNIASRVLQRTWWPTILQSDSVQSHGVRPRISLISWAVPIIAVLIAIAGVVTPLGLYEEIDTLGRRLGSFSYVRDSGSFGAATSQRGLHNFSRTCSWGHSLLDQGPAPCPYSGSSVIVSGSNRTLNFTMPFGIDSKINPTAKEIFSSGTKGRTTISNFFDIEWRQLTARRRAFVDNGTEVAVGAYRQLESHIMDPSIKVVEGLIVDAANGGIGFRNHTIPTNIDQGASWSEDLLFIEPITSCVGLNLTLDFEVNYTVPSPSIDNLRLTDRGGFVNINRTYPFYNSENTQANPDLDGRAYKGAWLNNFWTMAYLNVTATSNKTVGRKAWSYVDSHLGKEFPLDVDVLTSYRGLGIGRFGSYLDLNHFTIGANPAANWSNPFGVDDRNFSDVEILCSGAGNADLANISHIYVGCGLLRGVPQRVDGGSKLAVYENHSKWSSPLHSCAAAVRAIVKTVTFTVNGTSGLSSLKVTSIMPKNYSSPEDYPLWGMENSGLSMDGISSIWGIISPEYASRPNVSTVKQQEFHIPGYSASLSISQLEPSLGSTTYNLPGSDFPSSVMKLLLPHNSNQGALSKEWPFDLAGASSMPIFERWQALSADAAGISDVIKLLWTDLAASAVVGTKGTLGSINDVPEEAVEISIQVFGRRIKYHYAFGIPAFLLLLVMLSIMLFLLVTSISQSSTINVLRRRLQQLTVGRILTTILYPESSDLAMSSKEWSSANGSKTVLLNHAPQKTAVAEDENLTKYQADTPAEEVKVGLMTSDRRAE</sequence>
<comment type="caution">
    <text evidence="2">The sequence shown here is derived from an EMBL/GenBank/DDBJ whole genome shotgun (WGS) entry which is preliminary data.</text>
</comment>
<evidence type="ECO:0000256" key="1">
    <source>
        <dbReference type="SAM" id="Phobius"/>
    </source>
</evidence>
<accession>A0A8H3ZUP0</accession>
<reference evidence="2 3" key="1">
    <citation type="submission" date="2019-12" db="EMBL/GenBank/DDBJ databases">
        <title>A genome sequence resource for the geographically widespread anthracnose pathogen Colletotrichum asianum.</title>
        <authorList>
            <person name="Meng Y."/>
        </authorList>
    </citation>
    <scope>NUCLEOTIDE SEQUENCE [LARGE SCALE GENOMIC DNA]</scope>
    <source>
        <strain evidence="2 3">ICMP 18580</strain>
    </source>
</reference>
<feature type="transmembrane region" description="Helical" evidence="1">
    <location>
        <begin position="695"/>
        <end position="717"/>
    </location>
</feature>
<keyword evidence="1" id="KW-0472">Membrane</keyword>
<name>A0A8H3ZUP0_9PEZI</name>
<feature type="transmembrane region" description="Helical" evidence="1">
    <location>
        <begin position="12"/>
        <end position="36"/>
    </location>
</feature>
<gene>
    <name evidence="2" type="ORF">GQ607_005659</name>
</gene>
<dbReference type="OrthoDB" id="3034003at2759"/>